<accession>A0A1X6ZH62</accession>
<gene>
    <name evidence="2" type="ORF">ROA7450_02544</name>
</gene>
<evidence type="ECO:0000313" key="3">
    <source>
        <dbReference type="Proteomes" id="UP000193061"/>
    </source>
</evidence>
<dbReference type="Proteomes" id="UP000193061">
    <property type="component" value="Unassembled WGS sequence"/>
</dbReference>
<proteinExistence type="predicted"/>
<protein>
    <submittedName>
        <fullName evidence="2">Uncharacterized protein</fullName>
    </submittedName>
</protein>
<organism evidence="2 3">
    <name type="scientific">Roseovarius albus</name>
    <dbReference type="NCBI Taxonomy" id="1247867"/>
    <lineage>
        <taxon>Bacteria</taxon>
        <taxon>Pseudomonadati</taxon>
        <taxon>Pseudomonadota</taxon>
        <taxon>Alphaproteobacteria</taxon>
        <taxon>Rhodobacterales</taxon>
        <taxon>Roseobacteraceae</taxon>
        <taxon>Roseovarius</taxon>
    </lineage>
</organism>
<reference evidence="2 3" key="1">
    <citation type="submission" date="2017-03" db="EMBL/GenBank/DDBJ databases">
        <authorList>
            <person name="Afonso C.L."/>
            <person name="Miller P.J."/>
            <person name="Scott M.A."/>
            <person name="Spackman E."/>
            <person name="Goraichik I."/>
            <person name="Dimitrov K.M."/>
            <person name="Suarez D.L."/>
            <person name="Swayne D.E."/>
        </authorList>
    </citation>
    <scope>NUCLEOTIDE SEQUENCE [LARGE SCALE GENOMIC DNA]</scope>
    <source>
        <strain evidence="2 3">CECT 7450</strain>
    </source>
</reference>
<sequence length="109" mass="11510">MKKIICLLAVLAPTAAFAADRTFECVPEKSPLPELTAKLVKFGEADKGQITVDGTEMEAQVFGSLGGFNFLHIGDGYTMSYDVNIEEGTVKYSASGSKNGHGSGTCSEL</sequence>
<evidence type="ECO:0000256" key="1">
    <source>
        <dbReference type="SAM" id="SignalP"/>
    </source>
</evidence>
<dbReference type="OrthoDB" id="7863611at2"/>
<dbReference type="AlphaFoldDB" id="A0A1X6ZH62"/>
<evidence type="ECO:0000313" key="2">
    <source>
        <dbReference type="EMBL" id="SLN50969.1"/>
    </source>
</evidence>
<name>A0A1X6ZH62_9RHOB</name>
<keyword evidence="3" id="KW-1185">Reference proteome</keyword>
<dbReference type="RefSeq" id="WP_085806166.1">
    <property type="nucleotide sequence ID" value="NZ_FWFX01000007.1"/>
</dbReference>
<dbReference type="EMBL" id="FWFX01000007">
    <property type="protein sequence ID" value="SLN50969.1"/>
    <property type="molecule type" value="Genomic_DNA"/>
</dbReference>
<keyword evidence="1" id="KW-0732">Signal</keyword>
<feature type="chain" id="PRO_5012010384" evidence="1">
    <location>
        <begin position="19"/>
        <end position="109"/>
    </location>
</feature>
<feature type="signal peptide" evidence="1">
    <location>
        <begin position="1"/>
        <end position="18"/>
    </location>
</feature>